<feature type="compositionally biased region" description="Polar residues" evidence="1">
    <location>
        <begin position="1"/>
        <end position="11"/>
    </location>
</feature>
<accession>A0AAJ8L8M0</accession>
<dbReference type="KEGG" id="kpin:96955772"/>
<dbReference type="Proteomes" id="UP000094020">
    <property type="component" value="Chromosome 9"/>
</dbReference>
<evidence type="ECO:0000256" key="1">
    <source>
        <dbReference type="SAM" id="MobiDB-lite"/>
    </source>
</evidence>
<keyword evidence="3" id="KW-1185">Reference proteome</keyword>
<gene>
    <name evidence="2" type="ORF">I206_106678</name>
</gene>
<name>A0AAJ8L8M0_9TREE</name>
<dbReference type="RefSeq" id="XP_070059481.1">
    <property type="nucleotide sequence ID" value="XM_070203380.1"/>
</dbReference>
<evidence type="ECO:0000313" key="3">
    <source>
        <dbReference type="Proteomes" id="UP000094020"/>
    </source>
</evidence>
<evidence type="ECO:0000313" key="2">
    <source>
        <dbReference type="EMBL" id="WWC72714.1"/>
    </source>
</evidence>
<dbReference type="AlphaFoldDB" id="A0AAJ8L8M0"/>
<dbReference type="GeneID" id="96955772"/>
<reference evidence="2" key="2">
    <citation type="submission" date="2024-02" db="EMBL/GenBank/DDBJ databases">
        <title>Comparative genomics of Cryptococcus and Kwoniella reveals pathogenesis evolution and contrasting modes of karyotype evolution via chromosome fusion or intercentromeric recombination.</title>
        <authorList>
            <person name="Coelho M.A."/>
            <person name="David-Palma M."/>
            <person name="Shea T."/>
            <person name="Bowers K."/>
            <person name="McGinley-Smith S."/>
            <person name="Mohammad A.W."/>
            <person name="Gnirke A."/>
            <person name="Yurkov A.M."/>
            <person name="Nowrousian M."/>
            <person name="Sun S."/>
            <person name="Cuomo C.A."/>
            <person name="Heitman J."/>
        </authorList>
    </citation>
    <scope>NUCLEOTIDE SEQUENCE</scope>
    <source>
        <strain evidence="2">CBS 10737</strain>
    </source>
</reference>
<organism evidence="2 3">
    <name type="scientific">Kwoniella pini CBS 10737</name>
    <dbReference type="NCBI Taxonomy" id="1296096"/>
    <lineage>
        <taxon>Eukaryota</taxon>
        <taxon>Fungi</taxon>
        <taxon>Dikarya</taxon>
        <taxon>Basidiomycota</taxon>
        <taxon>Agaricomycotina</taxon>
        <taxon>Tremellomycetes</taxon>
        <taxon>Tremellales</taxon>
        <taxon>Cryptococcaceae</taxon>
        <taxon>Kwoniella</taxon>
    </lineage>
</organism>
<dbReference type="EMBL" id="CP144527">
    <property type="protein sequence ID" value="WWC72714.1"/>
    <property type="molecule type" value="Genomic_DNA"/>
</dbReference>
<reference evidence="2" key="1">
    <citation type="submission" date="2013-07" db="EMBL/GenBank/DDBJ databases">
        <authorList>
            <consortium name="The Broad Institute Genome Sequencing Platform"/>
            <person name="Cuomo C."/>
            <person name="Litvintseva A."/>
            <person name="Chen Y."/>
            <person name="Heitman J."/>
            <person name="Sun S."/>
            <person name="Springer D."/>
            <person name="Dromer F."/>
            <person name="Young S.K."/>
            <person name="Zeng Q."/>
            <person name="Gargeya S."/>
            <person name="Fitzgerald M."/>
            <person name="Abouelleil A."/>
            <person name="Alvarado L."/>
            <person name="Berlin A.M."/>
            <person name="Chapman S.B."/>
            <person name="Dewar J."/>
            <person name="Goldberg J."/>
            <person name="Griggs A."/>
            <person name="Gujja S."/>
            <person name="Hansen M."/>
            <person name="Howarth C."/>
            <person name="Imamovic A."/>
            <person name="Larimer J."/>
            <person name="McCowan C."/>
            <person name="Murphy C."/>
            <person name="Pearson M."/>
            <person name="Priest M."/>
            <person name="Roberts A."/>
            <person name="Saif S."/>
            <person name="Shea T."/>
            <person name="Sykes S."/>
            <person name="Wortman J."/>
            <person name="Nusbaum C."/>
            <person name="Birren B."/>
        </authorList>
    </citation>
    <scope>NUCLEOTIDE SEQUENCE</scope>
    <source>
        <strain evidence="2">CBS 10737</strain>
    </source>
</reference>
<sequence length="71" mass="7588">MSSHQPSNSSTDDIDQRDVQAQLDSQLGVPPTVTDGSPEPDQRQLDAQLGITRDGPPRPSTCDGPDCGSRR</sequence>
<protein>
    <submittedName>
        <fullName evidence="2">Uncharacterized protein</fullName>
    </submittedName>
</protein>
<feature type="region of interest" description="Disordered" evidence="1">
    <location>
        <begin position="1"/>
        <end position="71"/>
    </location>
</feature>
<proteinExistence type="predicted"/>